<organism evidence="1 2">
    <name type="scientific">Sphingobacterium kyonggiense</name>
    <dbReference type="NCBI Taxonomy" id="714075"/>
    <lineage>
        <taxon>Bacteria</taxon>
        <taxon>Pseudomonadati</taxon>
        <taxon>Bacteroidota</taxon>
        <taxon>Sphingobacteriia</taxon>
        <taxon>Sphingobacteriales</taxon>
        <taxon>Sphingobacteriaceae</taxon>
        <taxon>Sphingobacterium</taxon>
    </lineage>
</organism>
<comment type="caution">
    <text evidence="1">The sequence shown here is derived from an EMBL/GenBank/DDBJ whole genome shotgun (WGS) entry which is preliminary data.</text>
</comment>
<sequence>MDMRRFDKGMDEIDTFNSYIGDIRIEGDVLSILFFNIGVSNHVLNEGENMKYIDRSVMVFNRVSSFIEDYSLDVVADTGVRPYYVGGYLMKDGVHKEFQVLCADAFLKVPDDFRISENMWNPYNMTKSVVRKFLEKHE</sequence>
<protein>
    <submittedName>
        <fullName evidence="1">Uncharacterized protein</fullName>
    </submittedName>
</protein>
<gene>
    <name evidence="1" type="ORF">GCM10022216_10980</name>
</gene>
<proteinExistence type="predicted"/>
<evidence type="ECO:0000313" key="1">
    <source>
        <dbReference type="EMBL" id="GAA4136237.1"/>
    </source>
</evidence>
<dbReference type="Proteomes" id="UP001500101">
    <property type="component" value="Unassembled WGS sequence"/>
</dbReference>
<reference evidence="2" key="1">
    <citation type="journal article" date="2019" name="Int. J. Syst. Evol. Microbiol.">
        <title>The Global Catalogue of Microorganisms (GCM) 10K type strain sequencing project: providing services to taxonomists for standard genome sequencing and annotation.</title>
        <authorList>
            <consortium name="The Broad Institute Genomics Platform"/>
            <consortium name="The Broad Institute Genome Sequencing Center for Infectious Disease"/>
            <person name="Wu L."/>
            <person name="Ma J."/>
        </authorList>
    </citation>
    <scope>NUCLEOTIDE SEQUENCE [LARGE SCALE GENOMIC DNA]</scope>
    <source>
        <strain evidence="2">JCM 16704</strain>
    </source>
</reference>
<accession>A0ABP7YHF5</accession>
<keyword evidence="2" id="KW-1185">Reference proteome</keyword>
<name>A0ABP7YHF5_9SPHI</name>
<dbReference type="EMBL" id="BAAAZI010000006">
    <property type="protein sequence ID" value="GAA4136237.1"/>
    <property type="molecule type" value="Genomic_DNA"/>
</dbReference>
<evidence type="ECO:0000313" key="2">
    <source>
        <dbReference type="Proteomes" id="UP001500101"/>
    </source>
</evidence>